<evidence type="ECO:0000256" key="1">
    <source>
        <dbReference type="SAM" id="MobiDB-lite"/>
    </source>
</evidence>
<protein>
    <submittedName>
        <fullName evidence="3">Uncharacterized protein</fullName>
    </submittedName>
</protein>
<sequence>MYFTNFTRGGGSKREERGRSSKRGKNTNQTNPYLHQGYDDSTSDTGHGTSQSNIPIGSSSEHDIGPTAQPISNELQNLDLFGNYPFHFQSWAATNPTDLPLDNFDIFGHDLDQFSLPVDPSQTTFSDQTFQQESVPEPETVPNQNARYNLFKKYIEQLPISSEIYEVIEEENDYYIYCNKCGVKVNQKNYSIGNRVKVILKTHNNKYHGGYLTEEHKNELKKWLKELGQEGKYFKIEENTNNLICKVCDVKLTPYDKKAMTYHLETDKHIIAFNETKHLSKGKMFQQYIEQLPIDSEIYEVIEEENDYYIYCNKCGVNPNRWNYW</sequence>
<keyword evidence="2" id="KW-1185">Reference proteome</keyword>
<organism evidence="2 3">
    <name type="scientific">Meloidogyne hapla</name>
    <name type="common">Root-knot nematode worm</name>
    <dbReference type="NCBI Taxonomy" id="6305"/>
    <lineage>
        <taxon>Eukaryota</taxon>
        <taxon>Metazoa</taxon>
        <taxon>Ecdysozoa</taxon>
        <taxon>Nematoda</taxon>
        <taxon>Chromadorea</taxon>
        <taxon>Rhabditida</taxon>
        <taxon>Tylenchina</taxon>
        <taxon>Tylenchomorpha</taxon>
        <taxon>Tylenchoidea</taxon>
        <taxon>Meloidogynidae</taxon>
        <taxon>Meloidogyninae</taxon>
        <taxon>Meloidogyne</taxon>
    </lineage>
</organism>
<dbReference type="WBParaSite" id="MhA1_Contig1576.frz3.gene1">
    <property type="protein sequence ID" value="MhA1_Contig1576.frz3.gene1"/>
    <property type="gene ID" value="MhA1_Contig1576.frz3.gene1"/>
</dbReference>
<accession>A0A1I8B7Y8</accession>
<proteinExistence type="predicted"/>
<name>A0A1I8B7Y8_MELHA</name>
<dbReference type="AlphaFoldDB" id="A0A1I8B7Y8"/>
<evidence type="ECO:0000313" key="2">
    <source>
        <dbReference type="Proteomes" id="UP000095281"/>
    </source>
</evidence>
<reference evidence="3" key="1">
    <citation type="submission" date="2016-11" db="UniProtKB">
        <authorList>
            <consortium name="WormBaseParasite"/>
        </authorList>
    </citation>
    <scope>IDENTIFICATION</scope>
</reference>
<dbReference type="Proteomes" id="UP000095281">
    <property type="component" value="Unplaced"/>
</dbReference>
<feature type="region of interest" description="Disordered" evidence="1">
    <location>
        <begin position="1"/>
        <end position="70"/>
    </location>
</feature>
<feature type="compositionally biased region" description="Polar residues" evidence="1">
    <location>
        <begin position="26"/>
        <end position="59"/>
    </location>
</feature>
<evidence type="ECO:0000313" key="3">
    <source>
        <dbReference type="WBParaSite" id="MhA1_Contig1576.frz3.gene1"/>
    </source>
</evidence>